<evidence type="ECO:0000313" key="3">
    <source>
        <dbReference type="EMBL" id="SEC04497.1"/>
    </source>
</evidence>
<proteinExistence type="inferred from homology"/>
<dbReference type="InterPro" id="IPR036388">
    <property type="entry name" value="WH-like_DNA-bd_sf"/>
</dbReference>
<gene>
    <name evidence="3" type="ORF">SAMN04489745_1924</name>
</gene>
<keyword evidence="3" id="KW-0418">Kinase</keyword>
<name>A0A1H4PAN4_9MICC</name>
<comment type="similarity">
    <text evidence="1">Belongs to the ROK (NagC/XylR) family.</text>
</comment>
<sequence length="386" mass="39819">MELRRGDTSRLRRQNAVLTMRLLREQGAMGLTELATQSGLSRPTVEGIVDSLLDAGWLFSHEPETGQVGRPRRLVEFRADAGHVMGVDIGSVTVRAVVADLAGEPVGTSSASVLPGDGREARLRAARAAASQAVADAGLTPSALSAVCVGTTGTVSTAGVVTHSVALPGWEGVDLAGAFAEDYSCPVVVENDCNLAAMAEAWKGVAAGYSEVAYIHCGMRTGAGLFINGKLYRGARGLSGEIGALPLVGWHRAPSRLSAFSGLSEGTPGESVAATVFDAAKTGDAEARWAVERYASDLAEGIAALVLTLDPELVVLGGGVSRSGEILLEPLARYLAPLCIEAPQLSLSSLGERAVVSGALRHALNLVDDQLYDVESVLPAPLAAAS</sequence>
<evidence type="ECO:0000256" key="1">
    <source>
        <dbReference type="ARBA" id="ARBA00006479"/>
    </source>
</evidence>
<dbReference type="SUPFAM" id="SSF46785">
    <property type="entry name" value="Winged helix' DNA-binding domain"/>
    <property type="match status" value="1"/>
</dbReference>
<dbReference type="RefSeq" id="WP_066212118.1">
    <property type="nucleotide sequence ID" value="NZ_FNSN01000003.1"/>
</dbReference>
<dbReference type="SUPFAM" id="SSF53067">
    <property type="entry name" value="Actin-like ATPase domain"/>
    <property type="match status" value="1"/>
</dbReference>
<dbReference type="GO" id="GO:0016301">
    <property type="term" value="F:kinase activity"/>
    <property type="evidence" value="ECO:0007669"/>
    <property type="project" value="UniProtKB-KW"/>
</dbReference>
<reference evidence="3 4" key="1">
    <citation type="submission" date="2016-10" db="EMBL/GenBank/DDBJ databases">
        <authorList>
            <person name="de Groot N.N."/>
        </authorList>
    </citation>
    <scope>NUCLEOTIDE SEQUENCE [LARGE SCALE GENOMIC DNA]</scope>
    <source>
        <strain evidence="3 4">DSM 10495</strain>
    </source>
</reference>
<feature type="domain" description="HTH marR-type" evidence="2">
    <location>
        <begin position="17"/>
        <end position="58"/>
    </location>
</feature>
<dbReference type="GO" id="GO:0003700">
    <property type="term" value="F:DNA-binding transcription factor activity"/>
    <property type="evidence" value="ECO:0007669"/>
    <property type="project" value="InterPro"/>
</dbReference>
<dbReference type="Pfam" id="PF00480">
    <property type="entry name" value="ROK"/>
    <property type="match status" value="2"/>
</dbReference>
<dbReference type="PANTHER" id="PTHR18964:SF149">
    <property type="entry name" value="BIFUNCTIONAL UDP-N-ACETYLGLUCOSAMINE 2-EPIMERASE_N-ACETYLMANNOSAMINE KINASE"/>
    <property type="match status" value="1"/>
</dbReference>
<dbReference type="InterPro" id="IPR036390">
    <property type="entry name" value="WH_DNA-bd_sf"/>
</dbReference>
<dbReference type="Gene3D" id="1.10.10.10">
    <property type="entry name" value="Winged helix-like DNA-binding domain superfamily/Winged helix DNA-binding domain"/>
    <property type="match status" value="1"/>
</dbReference>
<dbReference type="EMBL" id="FNSN01000003">
    <property type="protein sequence ID" value="SEC04497.1"/>
    <property type="molecule type" value="Genomic_DNA"/>
</dbReference>
<dbReference type="Gene3D" id="3.30.420.40">
    <property type="match status" value="4"/>
</dbReference>
<keyword evidence="4" id="KW-1185">Reference proteome</keyword>
<dbReference type="AlphaFoldDB" id="A0A1H4PAN4"/>
<evidence type="ECO:0000259" key="2">
    <source>
        <dbReference type="Pfam" id="PF01047"/>
    </source>
</evidence>
<dbReference type="Proteomes" id="UP000182652">
    <property type="component" value="Unassembled WGS sequence"/>
</dbReference>
<dbReference type="InterPro" id="IPR000600">
    <property type="entry name" value="ROK"/>
</dbReference>
<dbReference type="PANTHER" id="PTHR18964">
    <property type="entry name" value="ROK (REPRESSOR, ORF, KINASE) FAMILY"/>
    <property type="match status" value="1"/>
</dbReference>
<accession>A0A1H4PAN4</accession>
<dbReference type="CDD" id="cd23763">
    <property type="entry name" value="ASKHA_ATPase_ROK"/>
    <property type="match status" value="1"/>
</dbReference>
<dbReference type="InterPro" id="IPR043129">
    <property type="entry name" value="ATPase_NBD"/>
</dbReference>
<keyword evidence="3" id="KW-0808">Transferase</keyword>
<protein>
    <submittedName>
        <fullName evidence="3">Sugar kinase of the NBD/HSP70 family, may contain an N-terminal HTH domain</fullName>
    </submittedName>
</protein>
<dbReference type="STRING" id="156980.SAMN04489745_1924"/>
<evidence type="ECO:0000313" key="4">
    <source>
        <dbReference type="Proteomes" id="UP000182652"/>
    </source>
</evidence>
<dbReference type="Pfam" id="PF01047">
    <property type="entry name" value="MarR"/>
    <property type="match status" value="1"/>
</dbReference>
<dbReference type="InterPro" id="IPR000835">
    <property type="entry name" value="HTH_MarR-typ"/>
</dbReference>
<organism evidence="3 4">
    <name type="scientific">Arthrobacter woluwensis</name>
    <dbReference type="NCBI Taxonomy" id="156980"/>
    <lineage>
        <taxon>Bacteria</taxon>
        <taxon>Bacillati</taxon>
        <taxon>Actinomycetota</taxon>
        <taxon>Actinomycetes</taxon>
        <taxon>Micrococcales</taxon>
        <taxon>Micrococcaceae</taxon>
        <taxon>Arthrobacter</taxon>
    </lineage>
</organism>